<dbReference type="RefSeq" id="WP_055258931.1">
    <property type="nucleotide sequence ID" value="NZ_CABIXL010000004.1"/>
</dbReference>
<evidence type="ECO:0000313" key="2">
    <source>
        <dbReference type="EMBL" id="CUN90260.1"/>
    </source>
</evidence>
<proteinExistence type="predicted"/>
<keyword evidence="3" id="KW-1185">Reference proteome</keyword>
<protein>
    <submittedName>
        <fullName evidence="2">Uncharacterized conserved protein</fullName>
    </submittedName>
</protein>
<dbReference type="EMBL" id="CYZR01000004">
    <property type="protein sequence ID" value="CUN90260.1"/>
    <property type="molecule type" value="Genomic_DNA"/>
</dbReference>
<organism evidence="2 3">
    <name type="scientific">Sarcina ventriculi</name>
    <name type="common">Clostridium ventriculi</name>
    <dbReference type="NCBI Taxonomy" id="1267"/>
    <lineage>
        <taxon>Bacteria</taxon>
        <taxon>Bacillati</taxon>
        <taxon>Bacillota</taxon>
        <taxon>Clostridia</taxon>
        <taxon>Eubacteriales</taxon>
        <taxon>Clostridiaceae</taxon>
        <taxon>Sarcina</taxon>
    </lineage>
</organism>
<dbReference type="InterPro" id="IPR011576">
    <property type="entry name" value="Pyridox_Oxase_N"/>
</dbReference>
<dbReference type="InterPro" id="IPR012349">
    <property type="entry name" value="Split_barrel_FMN-bd"/>
</dbReference>
<evidence type="ECO:0000313" key="3">
    <source>
        <dbReference type="Proteomes" id="UP000095488"/>
    </source>
</evidence>
<name>A0ABP2AQ12_SARVE</name>
<dbReference type="PANTHER" id="PTHR34818:SF1">
    <property type="entry name" value="PROTEIN BLI-3"/>
    <property type="match status" value="1"/>
</dbReference>
<sequence>MNEVIEFLKENPVQYFATVGLDNKAKVRPFRFMIEDGGKLYFGTNNEKDVFKQIKNNPYVEVCVLNSKFQWMRLNGKVKFSNDMDIKKKVIESSPLVKSLYKTADNPIFEIFYLEDAKAIIADSSGNAPKEFNL</sequence>
<dbReference type="InterPro" id="IPR052917">
    <property type="entry name" value="Stress-Dev_Protein"/>
</dbReference>
<feature type="domain" description="Pyridoxamine 5'-phosphate oxidase N-terminal" evidence="1">
    <location>
        <begin position="3"/>
        <end position="99"/>
    </location>
</feature>
<comment type="caution">
    <text evidence="2">The sequence shown here is derived from an EMBL/GenBank/DDBJ whole genome shotgun (WGS) entry which is preliminary data.</text>
</comment>
<accession>A0ABP2AQ12</accession>
<reference evidence="2 3" key="1">
    <citation type="submission" date="2015-09" db="EMBL/GenBank/DDBJ databases">
        <authorList>
            <consortium name="Pathogen Informatics"/>
            <person name="Wu L."/>
            <person name="Ma J."/>
        </authorList>
    </citation>
    <scope>NUCLEOTIDE SEQUENCE [LARGE SCALE GENOMIC DNA]</scope>
    <source>
        <strain evidence="2 3">2789STDY5834858</strain>
    </source>
</reference>
<evidence type="ECO:0000259" key="1">
    <source>
        <dbReference type="Pfam" id="PF01243"/>
    </source>
</evidence>
<dbReference type="Gene3D" id="2.30.110.10">
    <property type="entry name" value="Electron Transport, Fmn-binding Protein, Chain A"/>
    <property type="match status" value="1"/>
</dbReference>
<dbReference type="Pfam" id="PF01243">
    <property type="entry name" value="PNPOx_N"/>
    <property type="match status" value="1"/>
</dbReference>
<gene>
    <name evidence="2" type="ORF">ERS852473_01375</name>
</gene>
<dbReference type="SUPFAM" id="SSF50475">
    <property type="entry name" value="FMN-binding split barrel"/>
    <property type="match status" value="1"/>
</dbReference>
<dbReference type="PANTHER" id="PTHR34818">
    <property type="entry name" value="PROTEIN BLI-3"/>
    <property type="match status" value="1"/>
</dbReference>
<dbReference type="Proteomes" id="UP000095488">
    <property type="component" value="Unassembled WGS sequence"/>
</dbReference>